<evidence type="ECO:0000313" key="3">
    <source>
        <dbReference type="Proteomes" id="UP000039046"/>
    </source>
</evidence>
<gene>
    <name evidence="2" type="ORF">VHEMI08105</name>
</gene>
<organism evidence="2 3">
    <name type="scientific">[Torrubiella] hemipterigena</name>
    <dbReference type="NCBI Taxonomy" id="1531966"/>
    <lineage>
        <taxon>Eukaryota</taxon>
        <taxon>Fungi</taxon>
        <taxon>Dikarya</taxon>
        <taxon>Ascomycota</taxon>
        <taxon>Pezizomycotina</taxon>
        <taxon>Sordariomycetes</taxon>
        <taxon>Hypocreomycetidae</taxon>
        <taxon>Hypocreales</taxon>
        <taxon>Clavicipitaceae</taxon>
        <taxon>Clavicipitaceae incertae sedis</taxon>
        <taxon>'Torrubiella' clade</taxon>
    </lineage>
</organism>
<dbReference type="STRING" id="1531966.A0A0A1TMU3"/>
<dbReference type="HOGENOM" id="CLU_504512_0_0_1"/>
<dbReference type="Proteomes" id="UP000039046">
    <property type="component" value="Unassembled WGS sequence"/>
</dbReference>
<sequence>MAATKDYFSRLPVEIKRQVVQEFVDAKYLSDQGIEDVPIPMHSLENFHGMTMQKVGPPKLGKYAALASDWKPLIEEHTFKTIPFVSDTMEEARSVMSTDRCGHVRHVRLIFKLPEHFRSDQQADQTSYLPRSKQRELNEAFTMFIQQSFDILSNSGFKDASVALELVVEEFGPVWRTDCSHFEYLRAEEHNDGDLGIYLTLGNVVLPQLDCIFRVETMGVRTRICIYPASAVAIASQCPMVEGAHLYMYDYSFDTKHRIKMRKDLAASLDTLPDTLQSFTCNLSLMQRMGSGKQVANVTSPDPLNDVLSLAVYKVSLKPRLQSYAVLGSFELCVIGPESAADDSPIRPCLKTWSVQMLNQTPSGQFLRTGLKRSFVSNIMVITTADPGQVPEVDKSRYAPAPILRRTAVAAAKMPKLERMNYIGMVRVQYLPKSQTLIRLDQNPCYKLDEKTKKRWQTAVCAHSGPSATLRIEGDQGEPEEPTENGPPNMAATIAEMVAGISQGQGSGLPTPFGPPGNPYNVHVLPPGSPDDLMKMLGIF</sequence>
<proteinExistence type="predicted"/>
<reference evidence="2 3" key="1">
    <citation type="journal article" date="2015" name="Genome Announc.">
        <title>Draft Genome Sequence and Gene Annotation of the Entomopathogenic Fungus Verticillium hemipterigenum.</title>
        <authorList>
            <person name="Horn F."/>
            <person name="Habel A."/>
            <person name="Scharf D.H."/>
            <person name="Dworschak J."/>
            <person name="Brakhage A.A."/>
            <person name="Guthke R."/>
            <person name="Hertweck C."/>
            <person name="Linde J."/>
        </authorList>
    </citation>
    <scope>NUCLEOTIDE SEQUENCE [LARGE SCALE GENOMIC DNA]</scope>
</reference>
<accession>A0A0A1TMU3</accession>
<dbReference type="OrthoDB" id="5985073at2759"/>
<evidence type="ECO:0000313" key="2">
    <source>
        <dbReference type="EMBL" id="CEJ92453.1"/>
    </source>
</evidence>
<name>A0A0A1TMU3_9HYPO</name>
<dbReference type="AlphaFoldDB" id="A0A0A1TMU3"/>
<keyword evidence="3" id="KW-1185">Reference proteome</keyword>
<protein>
    <submittedName>
        <fullName evidence="2">Uncharacterized protein</fullName>
    </submittedName>
</protein>
<feature type="region of interest" description="Disordered" evidence="1">
    <location>
        <begin position="469"/>
        <end position="489"/>
    </location>
</feature>
<evidence type="ECO:0000256" key="1">
    <source>
        <dbReference type="SAM" id="MobiDB-lite"/>
    </source>
</evidence>
<dbReference type="EMBL" id="CDHN01000004">
    <property type="protein sequence ID" value="CEJ92453.1"/>
    <property type="molecule type" value="Genomic_DNA"/>
</dbReference>